<keyword evidence="2" id="KW-1185">Reference proteome</keyword>
<reference evidence="1" key="3">
    <citation type="submission" date="2025-08" db="UniProtKB">
        <authorList>
            <consortium name="Ensembl"/>
        </authorList>
    </citation>
    <scope>IDENTIFICATION</scope>
</reference>
<protein>
    <submittedName>
        <fullName evidence="1">Uncharacterized protein</fullName>
    </submittedName>
</protein>
<evidence type="ECO:0000313" key="2">
    <source>
        <dbReference type="Proteomes" id="UP000008144"/>
    </source>
</evidence>
<dbReference type="Ensembl" id="ENSCINT00000030866.1">
    <property type="protein sequence ID" value="ENSCINP00000031731.1"/>
    <property type="gene ID" value="ENSCING00000021637.1"/>
</dbReference>
<proteinExistence type="predicted"/>
<name>H2XPZ7_CIOIN</name>
<dbReference type="InParanoid" id="H2XPZ7"/>
<organism evidence="1 2">
    <name type="scientific">Ciona intestinalis</name>
    <name type="common">Transparent sea squirt</name>
    <name type="synonym">Ascidia intestinalis</name>
    <dbReference type="NCBI Taxonomy" id="7719"/>
    <lineage>
        <taxon>Eukaryota</taxon>
        <taxon>Metazoa</taxon>
        <taxon>Chordata</taxon>
        <taxon>Tunicata</taxon>
        <taxon>Ascidiacea</taxon>
        <taxon>Phlebobranchia</taxon>
        <taxon>Cionidae</taxon>
        <taxon>Ciona</taxon>
    </lineage>
</organism>
<dbReference type="HOGENOM" id="CLU_2474562_0_0_1"/>
<accession>H2XPZ7</accession>
<sequence length="88" mass="10290">MKRSLEKVAGLLYRTSLLTVPHRSKFNSNLVRTVQTNVKLHHRPICIYSHVSQRNLYEPLPEATVEHVPTFYDQYVFPQPPDVISEEE</sequence>
<dbReference type="Proteomes" id="UP000008144">
    <property type="component" value="Chromosome 14"/>
</dbReference>
<dbReference type="EMBL" id="EAAA01001264">
    <property type="status" value="NOT_ANNOTATED_CDS"/>
    <property type="molecule type" value="Genomic_DNA"/>
</dbReference>
<reference evidence="2" key="1">
    <citation type="journal article" date="2002" name="Science">
        <title>The draft genome of Ciona intestinalis: insights into chordate and vertebrate origins.</title>
        <authorList>
            <person name="Dehal P."/>
            <person name="Satou Y."/>
            <person name="Campbell R.K."/>
            <person name="Chapman J."/>
            <person name="Degnan B."/>
            <person name="De Tomaso A."/>
            <person name="Davidson B."/>
            <person name="Di Gregorio A."/>
            <person name="Gelpke M."/>
            <person name="Goodstein D.M."/>
            <person name="Harafuji N."/>
            <person name="Hastings K.E."/>
            <person name="Ho I."/>
            <person name="Hotta K."/>
            <person name="Huang W."/>
            <person name="Kawashima T."/>
            <person name="Lemaire P."/>
            <person name="Martinez D."/>
            <person name="Meinertzhagen I.A."/>
            <person name="Necula S."/>
            <person name="Nonaka M."/>
            <person name="Putnam N."/>
            <person name="Rash S."/>
            <person name="Saiga H."/>
            <person name="Satake M."/>
            <person name="Terry A."/>
            <person name="Yamada L."/>
            <person name="Wang H.G."/>
            <person name="Awazu S."/>
            <person name="Azumi K."/>
            <person name="Boore J."/>
            <person name="Branno M."/>
            <person name="Chin-Bow S."/>
            <person name="DeSantis R."/>
            <person name="Doyle S."/>
            <person name="Francino P."/>
            <person name="Keys D.N."/>
            <person name="Haga S."/>
            <person name="Hayashi H."/>
            <person name="Hino K."/>
            <person name="Imai K.S."/>
            <person name="Inaba K."/>
            <person name="Kano S."/>
            <person name="Kobayashi K."/>
            <person name="Kobayashi M."/>
            <person name="Lee B.I."/>
            <person name="Makabe K.W."/>
            <person name="Manohar C."/>
            <person name="Matassi G."/>
            <person name="Medina M."/>
            <person name="Mochizuki Y."/>
            <person name="Mount S."/>
            <person name="Morishita T."/>
            <person name="Miura S."/>
            <person name="Nakayama A."/>
            <person name="Nishizaka S."/>
            <person name="Nomoto H."/>
            <person name="Ohta F."/>
            <person name="Oishi K."/>
            <person name="Rigoutsos I."/>
            <person name="Sano M."/>
            <person name="Sasaki A."/>
            <person name="Sasakura Y."/>
            <person name="Shoguchi E."/>
            <person name="Shin-i T."/>
            <person name="Spagnuolo A."/>
            <person name="Stainier D."/>
            <person name="Suzuki M.M."/>
            <person name="Tassy O."/>
            <person name="Takatori N."/>
            <person name="Tokuoka M."/>
            <person name="Yagi K."/>
            <person name="Yoshizaki F."/>
            <person name="Wada S."/>
            <person name="Zhang C."/>
            <person name="Hyatt P.D."/>
            <person name="Larimer F."/>
            <person name="Detter C."/>
            <person name="Doggett N."/>
            <person name="Glavina T."/>
            <person name="Hawkins T."/>
            <person name="Richardson P."/>
            <person name="Lucas S."/>
            <person name="Kohara Y."/>
            <person name="Levine M."/>
            <person name="Satoh N."/>
            <person name="Rokhsar D.S."/>
        </authorList>
    </citation>
    <scope>NUCLEOTIDE SEQUENCE [LARGE SCALE GENOMIC DNA]</scope>
</reference>
<evidence type="ECO:0000313" key="1">
    <source>
        <dbReference type="Ensembl" id="ENSCINP00000031731.1"/>
    </source>
</evidence>
<dbReference type="AlphaFoldDB" id="H2XPZ7"/>
<reference evidence="1" key="2">
    <citation type="journal article" date="2008" name="Genome Biol.">
        <title>Improved genome assembly and evidence-based global gene model set for the chordate Ciona intestinalis: new insight into intron and operon populations.</title>
        <authorList>
            <person name="Satou Y."/>
            <person name="Mineta K."/>
            <person name="Ogasawara M."/>
            <person name="Sasakura Y."/>
            <person name="Shoguchi E."/>
            <person name="Ueno K."/>
            <person name="Yamada L."/>
            <person name="Matsumoto J."/>
            <person name="Wasserscheid J."/>
            <person name="Dewar K."/>
            <person name="Wiley G.B."/>
            <person name="Macmil S.L."/>
            <person name="Roe B.A."/>
            <person name="Zeller R.W."/>
            <person name="Hastings K.E."/>
            <person name="Lemaire P."/>
            <person name="Lindquist E."/>
            <person name="Endo T."/>
            <person name="Hotta K."/>
            <person name="Inaba K."/>
        </authorList>
    </citation>
    <scope>NUCLEOTIDE SEQUENCE [LARGE SCALE GENOMIC DNA]</scope>
    <source>
        <strain evidence="1">wild type</strain>
    </source>
</reference>
<reference evidence="1" key="4">
    <citation type="submission" date="2025-09" db="UniProtKB">
        <authorList>
            <consortium name="Ensembl"/>
        </authorList>
    </citation>
    <scope>IDENTIFICATION</scope>
</reference>